<name>A0AAP0G610_9ASPA</name>
<proteinExistence type="predicted"/>
<dbReference type="EMBL" id="JBBWWQ010000009">
    <property type="protein sequence ID" value="KAK8939070.1"/>
    <property type="molecule type" value="Genomic_DNA"/>
</dbReference>
<comment type="caution">
    <text evidence="3">The sequence shown here is derived from an EMBL/GenBank/DDBJ whole genome shotgun (WGS) entry which is preliminary data.</text>
</comment>
<evidence type="ECO:0000259" key="2">
    <source>
        <dbReference type="Pfam" id="PF03732"/>
    </source>
</evidence>
<keyword evidence="4" id="KW-1185">Reference proteome</keyword>
<evidence type="ECO:0000313" key="3">
    <source>
        <dbReference type="EMBL" id="KAK8939070.1"/>
    </source>
</evidence>
<gene>
    <name evidence="3" type="ORF">KSP39_PZI010920</name>
</gene>
<accession>A0AAP0G610</accession>
<dbReference type="InterPro" id="IPR005162">
    <property type="entry name" value="Retrotrans_gag_dom"/>
</dbReference>
<feature type="domain" description="Retrotransposon gag" evidence="2">
    <location>
        <begin position="424"/>
        <end position="513"/>
    </location>
</feature>
<protein>
    <recommendedName>
        <fullName evidence="2">Retrotransposon gag domain-containing protein</fullName>
    </recommendedName>
</protein>
<dbReference type="Proteomes" id="UP001418222">
    <property type="component" value="Unassembled WGS sequence"/>
</dbReference>
<reference evidence="3 4" key="1">
    <citation type="journal article" date="2022" name="Nat. Plants">
        <title>Genomes of leafy and leafless Platanthera orchids illuminate the evolution of mycoheterotrophy.</title>
        <authorList>
            <person name="Li M.H."/>
            <person name="Liu K.W."/>
            <person name="Li Z."/>
            <person name="Lu H.C."/>
            <person name="Ye Q.L."/>
            <person name="Zhang D."/>
            <person name="Wang J.Y."/>
            <person name="Li Y.F."/>
            <person name="Zhong Z.M."/>
            <person name="Liu X."/>
            <person name="Yu X."/>
            <person name="Liu D.K."/>
            <person name="Tu X.D."/>
            <person name="Liu B."/>
            <person name="Hao Y."/>
            <person name="Liao X.Y."/>
            <person name="Jiang Y.T."/>
            <person name="Sun W.H."/>
            <person name="Chen J."/>
            <person name="Chen Y.Q."/>
            <person name="Ai Y."/>
            <person name="Zhai J.W."/>
            <person name="Wu S.S."/>
            <person name="Zhou Z."/>
            <person name="Hsiao Y.Y."/>
            <person name="Wu W.L."/>
            <person name="Chen Y.Y."/>
            <person name="Lin Y.F."/>
            <person name="Hsu J.L."/>
            <person name="Li C.Y."/>
            <person name="Wang Z.W."/>
            <person name="Zhao X."/>
            <person name="Zhong W.Y."/>
            <person name="Ma X.K."/>
            <person name="Ma L."/>
            <person name="Huang J."/>
            <person name="Chen G.Z."/>
            <person name="Huang M.Z."/>
            <person name="Huang L."/>
            <person name="Peng D.H."/>
            <person name="Luo Y.B."/>
            <person name="Zou S.Q."/>
            <person name="Chen S.P."/>
            <person name="Lan S."/>
            <person name="Tsai W.C."/>
            <person name="Van de Peer Y."/>
            <person name="Liu Z.J."/>
        </authorList>
    </citation>
    <scope>NUCLEOTIDE SEQUENCE [LARGE SCALE GENOMIC DNA]</scope>
    <source>
        <strain evidence="3">Lor287</strain>
    </source>
</reference>
<dbReference type="Pfam" id="PF03732">
    <property type="entry name" value="Retrotrans_gag"/>
    <property type="match status" value="1"/>
</dbReference>
<evidence type="ECO:0000256" key="1">
    <source>
        <dbReference type="SAM" id="MobiDB-lite"/>
    </source>
</evidence>
<organism evidence="3 4">
    <name type="scientific">Platanthera zijinensis</name>
    <dbReference type="NCBI Taxonomy" id="2320716"/>
    <lineage>
        <taxon>Eukaryota</taxon>
        <taxon>Viridiplantae</taxon>
        <taxon>Streptophyta</taxon>
        <taxon>Embryophyta</taxon>
        <taxon>Tracheophyta</taxon>
        <taxon>Spermatophyta</taxon>
        <taxon>Magnoliopsida</taxon>
        <taxon>Liliopsida</taxon>
        <taxon>Asparagales</taxon>
        <taxon>Orchidaceae</taxon>
        <taxon>Orchidoideae</taxon>
        <taxon>Orchideae</taxon>
        <taxon>Orchidinae</taxon>
        <taxon>Platanthera</taxon>
    </lineage>
</organism>
<dbReference type="AlphaFoldDB" id="A0AAP0G610"/>
<sequence length="522" mass="58749">MGNGSTESFQGKCKDTSLLIRTIHYKVHLYVLDIEDMDLILEQSWLQTLVDVNDCSKTIRNVSLAHKGEPNKYLPTNTREHGKTLPDPFKRGRLQDGLYLLDSPPTLLVSVSSSDWHRRLGHTSLPVLQKALPDVSLPAFQCETSITTPTPCFKNPAPHPREIPRPACAFAKKPEAPLFDTEALAPPHPRRQAIPFAAACNHNLQANPLAFAPLAAACRRRILQHPRRRERERLSLSRNFLLAFKPVPGLWMFLCGPSGRTSHPLNTNGRYPPASDRRDDPKHTATPATIQNELQTKENILARQILASKEDSTDQLATRMTTLQQDLILQFTSLQKAIGKGPSMDEPPMDRRTPEFFPAQSSNGILGSPPIDNKTQVVSERPGNLDITCPRFSDSDLTDWLYHLYGLRQYFKYNGTQTQDYLLIASFHLDKPTSKWYQATLKDHPALTFPLFVDAIQKRFGPSLYIKSAGLLTKLQQTTTVLNFKTEFEELITKMPGLHPEFIADMFVSGLKEHIRGPVLLA</sequence>
<feature type="region of interest" description="Disordered" evidence="1">
    <location>
        <begin position="262"/>
        <end position="292"/>
    </location>
</feature>
<evidence type="ECO:0000313" key="4">
    <source>
        <dbReference type="Proteomes" id="UP001418222"/>
    </source>
</evidence>